<comment type="caution">
    <text evidence="2">The sequence shown here is derived from an EMBL/GenBank/DDBJ whole genome shotgun (WGS) entry which is preliminary data.</text>
</comment>
<dbReference type="Proteomes" id="UP001213000">
    <property type="component" value="Unassembled WGS sequence"/>
</dbReference>
<dbReference type="AlphaFoldDB" id="A0AAD5YVL1"/>
<keyword evidence="3" id="KW-1185">Reference proteome</keyword>
<evidence type="ECO:0000259" key="1">
    <source>
        <dbReference type="Pfam" id="PF00078"/>
    </source>
</evidence>
<dbReference type="PANTHER" id="PTHR33481">
    <property type="entry name" value="REVERSE TRANSCRIPTASE"/>
    <property type="match status" value="1"/>
</dbReference>
<accession>A0AAD5YVL1</accession>
<organism evidence="2 3">
    <name type="scientific">Leucocoprinus birnbaumii</name>
    <dbReference type="NCBI Taxonomy" id="56174"/>
    <lineage>
        <taxon>Eukaryota</taxon>
        <taxon>Fungi</taxon>
        <taxon>Dikarya</taxon>
        <taxon>Basidiomycota</taxon>
        <taxon>Agaricomycotina</taxon>
        <taxon>Agaricomycetes</taxon>
        <taxon>Agaricomycetidae</taxon>
        <taxon>Agaricales</taxon>
        <taxon>Agaricineae</taxon>
        <taxon>Agaricaceae</taxon>
        <taxon>Leucocoprinus</taxon>
    </lineage>
</organism>
<sequence>MVAHHWQSTQSLVDMCSDLRVSWSRPVNHGNTLVLHNLELNSSVIDLVWTQPQPDAINLPRLEHDDRGTSDHMPISILLSIVEADICITRMVVPKGSDEEKAFLGDILLGLGLVDMTGLDSDNKIEAVAHTVAEVFSGTWQRHAKEVVITNCSKSWWDDKCNAAIKHYCELWNPADYTNFQRATSAAKRKFFNEKIEEICNLPACEAIAYNGKPCHNMDSLWDALHSTYNTASGQQCDLAILNQLNPSPEQDLLPFSQKEMMDALLAYSSQSAPGPDHITWSHLKRTLLIEDVTEKFLAIADACMRVGYWLSHFKESVSVIILKLGKPTYSTPKSFRPIALLNTLGKLIKKMISTCLQFDCIKHKVFHANQLSSIWQRSTEDAGVFLTHLVRAEWAKGLKMSVIAFDIAQFFPSLNHEMLLDILAKQGFLAHVCWFFASYLVQESLTKMQCRAALWIIGTFRTSPMGGCEALAGLIPVHLHLRKLALHATYRVITLSRTHPIQSLLGQHDTPGAHMHRWHINNLGTKAFLVTKSTVVDVAGKLPCLTEAFDADSNKACPGNQIMDIFSDRIRFHLRPNSASADEQTTLLDATLLKAKSEEHSAIVACDGSVPQVSTKQALAVARVWIGDRMVKQTRQASSRAMAPNAELHAIRASIGMAMAIAGINHIYVFTDHLPSAEQAVDPGIHSGQWRSLEVCTRLQSWLGGDPARRVSFILVNSKLKWSIHQNIHKYVSDQSFSVAHGRRPVTSLAYLCMAEVTAC</sequence>
<reference evidence="2" key="1">
    <citation type="submission" date="2022-07" db="EMBL/GenBank/DDBJ databases">
        <title>Genome Sequence of Leucocoprinus birnbaumii.</title>
        <authorList>
            <person name="Buettner E."/>
        </authorList>
    </citation>
    <scope>NUCLEOTIDE SEQUENCE</scope>
    <source>
        <strain evidence="2">VT141</strain>
    </source>
</reference>
<dbReference type="PANTHER" id="PTHR33481:SF1">
    <property type="entry name" value="ENDONUCLEASE_EXONUCLEASE_PHOSPHATASE DOMAIN-CONTAINING PROTEIN-RELATED"/>
    <property type="match status" value="1"/>
</dbReference>
<dbReference type="InterPro" id="IPR000477">
    <property type="entry name" value="RT_dom"/>
</dbReference>
<feature type="domain" description="Reverse transcriptase" evidence="1">
    <location>
        <begin position="329"/>
        <end position="441"/>
    </location>
</feature>
<evidence type="ECO:0000313" key="2">
    <source>
        <dbReference type="EMBL" id="KAJ3570512.1"/>
    </source>
</evidence>
<evidence type="ECO:0000313" key="3">
    <source>
        <dbReference type="Proteomes" id="UP001213000"/>
    </source>
</evidence>
<protein>
    <recommendedName>
        <fullName evidence="1">Reverse transcriptase domain-containing protein</fullName>
    </recommendedName>
</protein>
<proteinExistence type="predicted"/>
<gene>
    <name evidence="2" type="ORF">NP233_g4352</name>
</gene>
<dbReference type="Pfam" id="PF00078">
    <property type="entry name" value="RVT_1"/>
    <property type="match status" value="1"/>
</dbReference>
<dbReference type="EMBL" id="JANIEX010000234">
    <property type="protein sequence ID" value="KAJ3570512.1"/>
    <property type="molecule type" value="Genomic_DNA"/>
</dbReference>
<name>A0AAD5YVL1_9AGAR</name>